<evidence type="ECO:0000259" key="3">
    <source>
        <dbReference type="PROSITE" id="PS50106"/>
    </source>
</evidence>
<dbReference type="KEGG" id="grs:C7S20_00630"/>
<dbReference type="GO" id="GO:0004252">
    <property type="term" value="F:serine-type endopeptidase activity"/>
    <property type="evidence" value="ECO:0007669"/>
    <property type="project" value="InterPro"/>
</dbReference>
<dbReference type="Pfam" id="PF13180">
    <property type="entry name" value="PDZ_2"/>
    <property type="match status" value="1"/>
</dbReference>
<dbReference type="InterPro" id="IPR001478">
    <property type="entry name" value="PDZ"/>
</dbReference>
<organism evidence="4 5">
    <name type="scientific">Christiangramia fulva</name>
    <dbReference type="NCBI Taxonomy" id="2126553"/>
    <lineage>
        <taxon>Bacteria</taxon>
        <taxon>Pseudomonadati</taxon>
        <taxon>Bacteroidota</taxon>
        <taxon>Flavobacteriia</taxon>
        <taxon>Flavobacteriales</taxon>
        <taxon>Flavobacteriaceae</taxon>
        <taxon>Christiangramia</taxon>
    </lineage>
</organism>
<dbReference type="PANTHER" id="PTHR43343">
    <property type="entry name" value="PEPTIDASE S12"/>
    <property type="match status" value="1"/>
</dbReference>
<dbReference type="PROSITE" id="PS50106">
    <property type="entry name" value="PDZ"/>
    <property type="match status" value="1"/>
</dbReference>
<dbReference type="SMART" id="SM00228">
    <property type="entry name" value="PDZ"/>
    <property type="match status" value="1"/>
</dbReference>
<dbReference type="OrthoDB" id="9758917at2"/>
<keyword evidence="5" id="KW-1185">Reference proteome</keyword>
<dbReference type="InterPro" id="IPR001940">
    <property type="entry name" value="Peptidase_S1C"/>
</dbReference>
<dbReference type="InterPro" id="IPR036034">
    <property type="entry name" value="PDZ_sf"/>
</dbReference>
<proteinExistence type="predicted"/>
<dbReference type="RefSeq" id="WP_107014036.1">
    <property type="nucleotide sequence ID" value="NZ_CP028136.1"/>
</dbReference>
<dbReference type="GO" id="GO:0006508">
    <property type="term" value="P:proteolysis"/>
    <property type="evidence" value="ECO:0007669"/>
    <property type="project" value="UniProtKB-KW"/>
</dbReference>
<keyword evidence="2" id="KW-0378">Hydrolase</keyword>
<dbReference type="InterPro" id="IPR009003">
    <property type="entry name" value="Peptidase_S1_PA"/>
</dbReference>
<dbReference type="Pfam" id="PF13365">
    <property type="entry name" value="Trypsin_2"/>
    <property type="match status" value="1"/>
</dbReference>
<dbReference type="AlphaFoldDB" id="A0A2R3ZAL1"/>
<evidence type="ECO:0000256" key="1">
    <source>
        <dbReference type="ARBA" id="ARBA00022670"/>
    </source>
</evidence>
<keyword evidence="1 4" id="KW-0645">Protease</keyword>
<dbReference type="SUPFAM" id="SSF50156">
    <property type="entry name" value="PDZ domain-like"/>
    <property type="match status" value="2"/>
</dbReference>
<protein>
    <submittedName>
        <fullName evidence="4">Serine protease</fullName>
    </submittedName>
</protein>
<dbReference type="Gene3D" id="2.40.10.120">
    <property type="match status" value="1"/>
</dbReference>
<dbReference type="Gene3D" id="2.30.42.10">
    <property type="match status" value="1"/>
</dbReference>
<evidence type="ECO:0000313" key="4">
    <source>
        <dbReference type="EMBL" id="AVR47270.1"/>
    </source>
</evidence>
<evidence type="ECO:0000256" key="2">
    <source>
        <dbReference type="ARBA" id="ARBA00022801"/>
    </source>
</evidence>
<sequence length="466" mass="50161">MKKIASLLLVSILGGALTLSSYKLFFDEDAGNFLPQDAQTSKSFIPVANNSNTVYGTNVDFTEAAEKTVHAVVHVKNVAVFKSPRNIWEYYQYGNNGGRALQGAGSGVIITPDGYIVTNNHVIEGASELEVTLNNNKTYKAEVIGSDPITDIALIKIDADNLDYIPFGNSDNVKLGEWVLAVGNPFNLKSTVTAGIISAKARDLNARDNSPQSFIQTDAAVNPGNSGGALVNINGELIGINTAITSPNGSYIGYSFAVPSNNARKVVEDIMEYGDVQQGILGIRGGSINPEAVQQYDLPTSQGVYVAGIAPGSGAEKAGIKENDVIEKIDNIEIHKFSDLTGYINSKRPGDVVAVKVNRGGKEKEFNVTLTKINTFSIPSIGLEVANASEKELKKLGADYGVKINKTLSQNLPASELIGTIITEINNQRVNNVRQVEEVLTERNPSDPIVITYIDLNGEKQRMIWR</sequence>
<dbReference type="SUPFAM" id="SSF50494">
    <property type="entry name" value="Trypsin-like serine proteases"/>
    <property type="match status" value="1"/>
</dbReference>
<dbReference type="InterPro" id="IPR051201">
    <property type="entry name" value="Chloro_Bact_Ser_Proteases"/>
</dbReference>
<dbReference type="CDD" id="cd06779">
    <property type="entry name" value="cpPDZ_Deg_HtrA-like"/>
    <property type="match status" value="1"/>
</dbReference>
<dbReference type="EMBL" id="CP028136">
    <property type="protein sequence ID" value="AVR47270.1"/>
    <property type="molecule type" value="Genomic_DNA"/>
</dbReference>
<reference evidence="5" key="1">
    <citation type="submission" date="2018-03" db="EMBL/GenBank/DDBJ databases">
        <title>Gramella fulva sp. nov., isolated from a dry surface of tidal flat.</title>
        <authorList>
            <person name="Hwang S.H."/>
            <person name="Hwang W.M."/>
            <person name="Kang K."/>
            <person name="Ahn T.-Y."/>
        </authorList>
    </citation>
    <scope>NUCLEOTIDE SEQUENCE [LARGE SCALE GENOMIC DNA]</scope>
    <source>
        <strain evidence="5">SH35</strain>
    </source>
</reference>
<dbReference type="Proteomes" id="UP000241507">
    <property type="component" value="Chromosome"/>
</dbReference>
<evidence type="ECO:0000313" key="5">
    <source>
        <dbReference type="Proteomes" id="UP000241507"/>
    </source>
</evidence>
<name>A0A2R3ZAL1_9FLAO</name>
<gene>
    <name evidence="4" type="ORF">C7S20_00630</name>
</gene>
<dbReference type="PRINTS" id="PR00834">
    <property type="entry name" value="PROTEASES2C"/>
</dbReference>
<dbReference type="PANTHER" id="PTHR43343:SF3">
    <property type="entry name" value="PROTEASE DO-LIKE 8, CHLOROPLASTIC"/>
    <property type="match status" value="1"/>
</dbReference>
<feature type="domain" description="PDZ" evidence="3">
    <location>
        <begin position="270"/>
        <end position="361"/>
    </location>
</feature>
<accession>A0A2R3ZAL1</accession>